<dbReference type="InterPro" id="IPR014722">
    <property type="entry name" value="Rib_uL2_dom2"/>
</dbReference>
<protein>
    <submittedName>
        <fullName evidence="3">50S ribosomal protein L14</fullName>
    </submittedName>
</protein>
<evidence type="ECO:0000256" key="2">
    <source>
        <dbReference type="ARBA" id="ARBA00023274"/>
    </source>
</evidence>
<dbReference type="OrthoDB" id="1683515at2"/>
<evidence type="ECO:0000313" key="4">
    <source>
        <dbReference type="Proteomes" id="UP000034407"/>
    </source>
</evidence>
<sequence>MLSSNISVGQVVKNTSGRDAGRLFFVVKIIDDKYVLISDGKKRKLENPKLKKVKHLQKYDIINCIVKNKIESNESITNTFLRAELGKLNNV</sequence>
<dbReference type="Proteomes" id="UP000034407">
    <property type="component" value="Unassembled WGS sequence"/>
</dbReference>
<dbReference type="Gene3D" id="2.30.30.30">
    <property type="match status" value="1"/>
</dbReference>
<gene>
    <name evidence="3" type="ORF">VN21_12215</name>
</gene>
<dbReference type="CDD" id="cd06088">
    <property type="entry name" value="KOW_RPL14"/>
    <property type="match status" value="1"/>
</dbReference>
<organism evidence="3 4">
    <name type="scientific">Paraclostridium benzoelyticum</name>
    <dbReference type="NCBI Taxonomy" id="1629550"/>
    <lineage>
        <taxon>Bacteria</taxon>
        <taxon>Bacillati</taxon>
        <taxon>Bacillota</taxon>
        <taxon>Clostridia</taxon>
        <taxon>Peptostreptococcales</taxon>
        <taxon>Peptostreptococcaceae</taxon>
        <taxon>Paraclostridium</taxon>
    </lineage>
</organism>
<keyword evidence="2" id="KW-0687">Ribonucleoprotein</keyword>
<evidence type="ECO:0000256" key="1">
    <source>
        <dbReference type="ARBA" id="ARBA00022980"/>
    </source>
</evidence>
<dbReference type="RefSeq" id="WP_046823511.1">
    <property type="nucleotide sequence ID" value="NZ_JBCLWQ010000002.1"/>
</dbReference>
<keyword evidence="1 3" id="KW-0689">Ribosomal protein</keyword>
<evidence type="ECO:0000313" key="3">
    <source>
        <dbReference type="EMBL" id="KKY00816.1"/>
    </source>
</evidence>
<reference evidence="3 4" key="1">
    <citation type="submission" date="2015-04" db="EMBL/GenBank/DDBJ databases">
        <title>Microcin producing Clostridium sp. JC272T.</title>
        <authorList>
            <person name="Jyothsna T."/>
            <person name="Sasikala C."/>
            <person name="Ramana C."/>
        </authorList>
    </citation>
    <scope>NUCLEOTIDE SEQUENCE [LARGE SCALE GENOMIC DNA]</scope>
    <source>
        <strain evidence="3 4">JC272</strain>
    </source>
</reference>
<comment type="caution">
    <text evidence="3">The sequence shown here is derived from an EMBL/GenBank/DDBJ whole genome shotgun (WGS) entry which is preliminary data.</text>
</comment>
<dbReference type="InterPro" id="IPR041985">
    <property type="entry name" value="Ribosomal_eL14_KOW"/>
</dbReference>
<dbReference type="EMBL" id="LBBT01000241">
    <property type="protein sequence ID" value="KKY00816.1"/>
    <property type="molecule type" value="Genomic_DNA"/>
</dbReference>
<proteinExistence type="predicted"/>
<dbReference type="InterPro" id="IPR008991">
    <property type="entry name" value="Translation_prot_SH3-like_sf"/>
</dbReference>
<accession>A0A0M3DFB1</accession>
<dbReference type="PATRIC" id="fig|1629550.3.peg.1909"/>
<dbReference type="GO" id="GO:0005840">
    <property type="term" value="C:ribosome"/>
    <property type="evidence" value="ECO:0007669"/>
    <property type="project" value="UniProtKB-KW"/>
</dbReference>
<dbReference type="GO" id="GO:1990904">
    <property type="term" value="C:ribonucleoprotein complex"/>
    <property type="evidence" value="ECO:0007669"/>
    <property type="project" value="UniProtKB-KW"/>
</dbReference>
<keyword evidence="4" id="KW-1185">Reference proteome</keyword>
<dbReference type="AlphaFoldDB" id="A0A0M3DFB1"/>
<dbReference type="SUPFAM" id="SSF50104">
    <property type="entry name" value="Translation proteins SH3-like domain"/>
    <property type="match status" value="1"/>
</dbReference>
<name>A0A0M3DFB1_9FIRM</name>